<evidence type="ECO:0000313" key="2">
    <source>
        <dbReference type="EMBL" id="GFH75449.1"/>
    </source>
</evidence>
<reference evidence="2 4" key="2">
    <citation type="submission" date="2020-02" db="EMBL/GenBank/DDBJ databases">
        <title>Whole genome shotgun sequence of Streptomyces gougerotii NBRC 13043.</title>
        <authorList>
            <person name="Ichikawa N."/>
            <person name="Komaki H."/>
            <person name="Tamura T."/>
        </authorList>
    </citation>
    <scope>NUCLEOTIDE SEQUENCE [LARGE SCALE GENOMIC DNA]</scope>
    <source>
        <strain evidence="2 4">NBRC 13043</strain>
    </source>
</reference>
<evidence type="ECO:0000313" key="4">
    <source>
        <dbReference type="Proteomes" id="UP000480804"/>
    </source>
</evidence>
<reference evidence="3" key="1">
    <citation type="journal article" date="2014" name="Int. J. Syst. Evol. Microbiol.">
        <title>Complete genome sequence of Corynebacterium casei LMG S-19264T (=DSM 44701T), isolated from a smear-ripened cheese.</title>
        <authorList>
            <consortium name="US DOE Joint Genome Institute (JGI-PGF)"/>
            <person name="Walter F."/>
            <person name="Albersmeier A."/>
            <person name="Kalinowski J."/>
            <person name="Ruckert C."/>
        </authorList>
    </citation>
    <scope>NUCLEOTIDE SEQUENCE</scope>
    <source>
        <strain evidence="3">JCM 4136</strain>
    </source>
</reference>
<dbReference type="Pfam" id="PF11238">
    <property type="entry name" value="DUF3039"/>
    <property type="match status" value="1"/>
</dbReference>
<evidence type="ECO:0000313" key="3">
    <source>
        <dbReference type="EMBL" id="GGU87369.1"/>
    </source>
</evidence>
<evidence type="ECO:0000313" key="5">
    <source>
        <dbReference type="Proteomes" id="UP000660975"/>
    </source>
</evidence>
<accession>A0A8H9HYN0</accession>
<protein>
    <recommendedName>
        <fullName evidence="6">DUF3039 domain-containing protein</fullName>
    </recommendedName>
</protein>
<name>A0A8H9HYN0_9ACTN</name>
<evidence type="ECO:0000256" key="1">
    <source>
        <dbReference type="SAM" id="MobiDB-lite"/>
    </source>
</evidence>
<reference evidence="3" key="3">
    <citation type="submission" date="2020-09" db="EMBL/GenBank/DDBJ databases">
        <authorList>
            <person name="Sun Q."/>
            <person name="Ohkuma M."/>
        </authorList>
    </citation>
    <scope>NUCLEOTIDE SEQUENCE</scope>
    <source>
        <strain evidence="3">JCM 4136</strain>
    </source>
</reference>
<organism evidence="3 5">
    <name type="scientific">Streptomyces gougerotii</name>
    <dbReference type="NCBI Taxonomy" id="53448"/>
    <lineage>
        <taxon>Bacteria</taxon>
        <taxon>Bacillati</taxon>
        <taxon>Actinomycetota</taxon>
        <taxon>Actinomycetes</taxon>
        <taxon>Kitasatosporales</taxon>
        <taxon>Streptomycetaceae</taxon>
        <taxon>Streptomyces</taxon>
        <taxon>Streptomyces diastaticus group</taxon>
    </lineage>
</organism>
<keyword evidence="4" id="KW-1185">Reference proteome</keyword>
<evidence type="ECO:0008006" key="6">
    <source>
        <dbReference type="Google" id="ProtNLM"/>
    </source>
</evidence>
<gene>
    <name evidence="3" type="ORF">GCM10010227_47300</name>
    <name evidence="2" type="ORF">Sgou_01190</name>
</gene>
<comment type="caution">
    <text evidence="3">The sequence shown here is derived from an EMBL/GenBank/DDBJ whole genome shotgun (WGS) entry which is preliminary data.</text>
</comment>
<dbReference type="EMBL" id="BLLO01000006">
    <property type="protein sequence ID" value="GFH75449.1"/>
    <property type="molecule type" value="Genomic_DNA"/>
</dbReference>
<proteinExistence type="predicted"/>
<dbReference type="AlphaFoldDB" id="A0A8H9HYN0"/>
<dbReference type="Proteomes" id="UP000480804">
    <property type="component" value="Unassembled WGS sequence"/>
</dbReference>
<dbReference type="EMBL" id="BMSC01000018">
    <property type="protein sequence ID" value="GGU87369.1"/>
    <property type="molecule type" value="Genomic_DNA"/>
</dbReference>
<sequence>MAGGAAPSAQRAGDDRDLPGRPLSELTRPSAAGGAPETRRGWVPLDSMSTLEPERGAGTGTLVEPTPQTSSGDGDHERYAHYVQKDKIMASALDGTPVVALCGKVWVPGRDPKKYPVCPMCKEIYESMGPGGDKGKGGGGKDKK</sequence>
<dbReference type="Proteomes" id="UP000660975">
    <property type="component" value="Unassembled WGS sequence"/>
</dbReference>
<dbReference type="InterPro" id="IPR021400">
    <property type="entry name" value="DUF3039"/>
</dbReference>
<feature type="region of interest" description="Disordered" evidence="1">
    <location>
        <begin position="1"/>
        <end position="79"/>
    </location>
</feature>